<dbReference type="Pfam" id="PF01142">
    <property type="entry name" value="TruD"/>
    <property type="match status" value="2"/>
</dbReference>
<sequence>MCHRGYNLNDIKRTYFLNHSAINVYFNKNSDNFVVDEIPLYEFSGEGEHLILHVRKKDLTTWDLIQKLSEVCGAKVRDFGYAGLKDKDALTSQYISIHKNYEEKLLASDLPNIKILGHTYHNNKIRIGHLVGNRFYIRFKRVNNIDNEKLSSALTQIQSSGMPNYFGYQRFGRDNNNYELGKKILEGTLKERNKKKKDLFISAYQSKMFNDWLSFRIIISKMLEDNIKLDYINTEYELNLKYSKQKQFLKIFDGDVLGHYPYGKVFNCEDLDTELVRFQNKETSLMGKLAGKNRLTSLSGAKEIEDKFIKNSDDLSGSYRYAWIYPQNINYKYKEDKMWFEFGFELPKGSYATTFIEEILKS</sequence>
<dbReference type="InterPro" id="IPR001656">
    <property type="entry name" value="PsdUridine_synth_TruD"/>
</dbReference>
<feature type="active site" description="Nucleophile" evidence="4">
    <location>
        <position position="86"/>
    </location>
</feature>
<gene>
    <name evidence="4" type="primary">truD</name>
    <name evidence="6" type="ORF">HELGO_WM6409</name>
</gene>
<dbReference type="SUPFAM" id="SSF55120">
    <property type="entry name" value="Pseudouridine synthase"/>
    <property type="match status" value="1"/>
</dbReference>
<dbReference type="InterPro" id="IPR011760">
    <property type="entry name" value="PsdUridine_synth_TruD_insert"/>
</dbReference>
<dbReference type="GO" id="GO:0003723">
    <property type="term" value="F:RNA binding"/>
    <property type="evidence" value="ECO:0007669"/>
    <property type="project" value="InterPro"/>
</dbReference>
<evidence type="ECO:0000313" key="6">
    <source>
        <dbReference type="EMBL" id="CAA6811181.1"/>
    </source>
</evidence>
<comment type="similarity">
    <text evidence="1 4">Belongs to the pseudouridine synthase TruD family.</text>
</comment>
<dbReference type="GO" id="GO:0031119">
    <property type="term" value="P:tRNA pseudouridine synthesis"/>
    <property type="evidence" value="ECO:0007669"/>
    <property type="project" value="UniProtKB-UniRule"/>
</dbReference>
<feature type="domain" description="TRUD" evidence="5">
    <location>
        <begin position="161"/>
        <end position="339"/>
    </location>
</feature>
<name>A0A6S6SVT7_9BACT</name>
<organism evidence="6">
    <name type="scientific">uncultured Campylobacterales bacterium</name>
    <dbReference type="NCBI Taxonomy" id="352960"/>
    <lineage>
        <taxon>Bacteria</taxon>
        <taxon>Pseudomonadati</taxon>
        <taxon>Campylobacterota</taxon>
        <taxon>Epsilonproteobacteria</taxon>
        <taxon>Campylobacterales</taxon>
        <taxon>environmental samples</taxon>
    </lineage>
</organism>
<reference evidence="6" key="1">
    <citation type="submission" date="2020-01" db="EMBL/GenBank/DDBJ databases">
        <authorList>
            <person name="Meier V. D."/>
            <person name="Meier V D."/>
        </authorList>
    </citation>
    <scope>NUCLEOTIDE SEQUENCE</scope>
    <source>
        <strain evidence="6">HLG_WM_MAG_12</strain>
    </source>
</reference>
<dbReference type="Gene3D" id="3.30.2340.10">
    <property type="entry name" value="TruD, insertion domain"/>
    <property type="match status" value="2"/>
</dbReference>
<dbReference type="NCBIfam" id="NF002154">
    <property type="entry name" value="PRK00984.1-3"/>
    <property type="match status" value="1"/>
</dbReference>
<dbReference type="EC" id="5.4.99.27" evidence="4"/>
<dbReference type="InterPro" id="IPR042214">
    <property type="entry name" value="TruD_catalytic"/>
</dbReference>
<keyword evidence="6" id="KW-0456">Lyase</keyword>
<dbReference type="GO" id="GO:0005829">
    <property type="term" value="C:cytosol"/>
    <property type="evidence" value="ECO:0007669"/>
    <property type="project" value="TreeGrafter"/>
</dbReference>
<dbReference type="InterPro" id="IPR050170">
    <property type="entry name" value="TruD_pseudoU_synthase"/>
</dbReference>
<evidence type="ECO:0000256" key="2">
    <source>
        <dbReference type="ARBA" id="ARBA00022694"/>
    </source>
</evidence>
<keyword evidence="3 4" id="KW-0413">Isomerase</keyword>
<dbReference type="NCBIfam" id="TIGR00094">
    <property type="entry name" value="tRNA_TruD_broad"/>
    <property type="match status" value="1"/>
</dbReference>
<protein>
    <recommendedName>
        <fullName evidence="4">tRNA pseudouridine synthase D</fullName>
        <ecNumber evidence="4">5.4.99.27</ecNumber>
    </recommendedName>
    <alternativeName>
        <fullName evidence="4">tRNA pseudouridine(13) synthase</fullName>
    </alternativeName>
    <alternativeName>
        <fullName evidence="4">tRNA pseudouridylate synthase D</fullName>
    </alternativeName>
    <alternativeName>
        <fullName evidence="4">tRNA-uridine isomerase D</fullName>
    </alternativeName>
</protein>
<dbReference type="Gene3D" id="3.30.2350.20">
    <property type="entry name" value="TruD, catalytic domain"/>
    <property type="match status" value="2"/>
</dbReference>
<dbReference type="HAMAP" id="MF_01082">
    <property type="entry name" value="TruD"/>
    <property type="match status" value="1"/>
</dbReference>
<dbReference type="PANTHER" id="PTHR47811">
    <property type="entry name" value="TRNA PSEUDOURIDINE SYNTHASE D"/>
    <property type="match status" value="1"/>
</dbReference>
<dbReference type="EMBL" id="CACVAW010000044">
    <property type="protein sequence ID" value="CAA6811181.1"/>
    <property type="molecule type" value="Genomic_DNA"/>
</dbReference>
<dbReference type="InterPro" id="IPR020103">
    <property type="entry name" value="PsdUridine_synth_cat_dom_sf"/>
</dbReference>
<keyword evidence="2 4" id="KW-0819">tRNA processing</keyword>
<accession>A0A6S6SVT7</accession>
<dbReference type="PANTHER" id="PTHR47811:SF1">
    <property type="entry name" value="TRNA PSEUDOURIDINE SYNTHASE D"/>
    <property type="match status" value="1"/>
</dbReference>
<dbReference type="AlphaFoldDB" id="A0A6S6SVT7"/>
<dbReference type="InterPro" id="IPR020119">
    <property type="entry name" value="PsdUridine_synth_TruD_CS"/>
</dbReference>
<dbReference type="PROSITE" id="PS01268">
    <property type="entry name" value="UPF0024"/>
    <property type="match status" value="1"/>
</dbReference>
<evidence type="ECO:0000259" key="5">
    <source>
        <dbReference type="PROSITE" id="PS50984"/>
    </source>
</evidence>
<proteinExistence type="inferred from homology"/>
<evidence type="ECO:0000256" key="3">
    <source>
        <dbReference type="ARBA" id="ARBA00023235"/>
    </source>
</evidence>
<dbReference type="PROSITE" id="PS50984">
    <property type="entry name" value="TRUD"/>
    <property type="match status" value="1"/>
</dbReference>
<dbReference type="GO" id="GO:0016829">
    <property type="term" value="F:lyase activity"/>
    <property type="evidence" value="ECO:0007669"/>
    <property type="project" value="UniProtKB-KW"/>
</dbReference>
<dbReference type="InterPro" id="IPR043165">
    <property type="entry name" value="TruD_insert_sf"/>
</dbReference>
<evidence type="ECO:0000256" key="1">
    <source>
        <dbReference type="ARBA" id="ARBA00007953"/>
    </source>
</evidence>
<dbReference type="GO" id="GO:0160150">
    <property type="term" value="F:tRNA pseudouridine(13) synthase activity"/>
    <property type="evidence" value="ECO:0007669"/>
    <property type="project" value="UniProtKB-EC"/>
</dbReference>
<comment type="catalytic activity">
    <reaction evidence="4">
        <text>uridine(13) in tRNA = pseudouridine(13) in tRNA</text>
        <dbReference type="Rhea" id="RHEA:42540"/>
        <dbReference type="Rhea" id="RHEA-COMP:10105"/>
        <dbReference type="Rhea" id="RHEA-COMP:10106"/>
        <dbReference type="ChEBI" id="CHEBI:65314"/>
        <dbReference type="ChEBI" id="CHEBI:65315"/>
        <dbReference type="EC" id="5.4.99.27"/>
    </reaction>
</comment>
<evidence type="ECO:0000256" key="4">
    <source>
        <dbReference type="HAMAP-Rule" id="MF_01082"/>
    </source>
</evidence>
<comment type="function">
    <text evidence="4">Responsible for synthesis of pseudouridine from uracil-13 in transfer RNAs.</text>
</comment>